<proteinExistence type="inferred from homology"/>
<accession>A0A956RN55</accession>
<evidence type="ECO:0000256" key="1">
    <source>
        <dbReference type="ARBA" id="ARBA00004937"/>
    </source>
</evidence>
<comment type="function">
    <text evidence="7">Catalyzes the oxidation of glucose 6-phosphate to 6-phosphogluconolactone.</text>
</comment>
<keyword evidence="3 7" id="KW-0313">Glucose metabolism</keyword>
<feature type="binding site" evidence="7">
    <location>
        <position position="181"/>
    </location>
    <ligand>
        <name>substrate</name>
    </ligand>
</feature>
<dbReference type="InterPro" id="IPR036291">
    <property type="entry name" value="NAD(P)-bd_dom_sf"/>
</dbReference>
<feature type="binding site" evidence="7">
    <location>
        <position position="343"/>
    </location>
    <ligand>
        <name>substrate</name>
    </ligand>
</feature>
<dbReference type="Pfam" id="PF02781">
    <property type="entry name" value="G6PD_C"/>
    <property type="match status" value="1"/>
</dbReference>
<name>A0A956RN55_UNCEI</name>
<evidence type="ECO:0000256" key="3">
    <source>
        <dbReference type="ARBA" id="ARBA00022526"/>
    </source>
</evidence>
<feature type="binding site" evidence="7">
    <location>
        <position position="185"/>
    </location>
    <ligand>
        <name>substrate</name>
    </ligand>
</feature>
<dbReference type="GO" id="GO:0006006">
    <property type="term" value="P:glucose metabolic process"/>
    <property type="evidence" value="ECO:0007669"/>
    <property type="project" value="UniProtKB-KW"/>
</dbReference>
<feature type="active site" description="Proton acceptor" evidence="7">
    <location>
        <position position="243"/>
    </location>
</feature>
<dbReference type="InterPro" id="IPR019796">
    <property type="entry name" value="G6P_DH_AS"/>
</dbReference>
<dbReference type="AlphaFoldDB" id="A0A956RN55"/>
<protein>
    <recommendedName>
        <fullName evidence="7">Glucose-6-phosphate 1-dehydrogenase</fullName>
        <shortName evidence="7">G6PD</shortName>
        <ecNumber evidence="7">1.1.1.49</ecNumber>
    </recommendedName>
</protein>
<comment type="caution">
    <text evidence="10">The sequence shown here is derived from an EMBL/GenBank/DDBJ whole genome shotgun (WGS) entry which is preliminary data.</text>
</comment>
<feature type="binding site" evidence="7">
    <location>
        <position position="151"/>
    </location>
    <ligand>
        <name>NADP(+)</name>
        <dbReference type="ChEBI" id="CHEBI:58349"/>
    </ligand>
</feature>
<dbReference type="GO" id="GO:0050661">
    <property type="term" value="F:NADP binding"/>
    <property type="evidence" value="ECO:0007669"/>
    <property type="project" value="UniProtKB-UniRule"/>
</dbReference>
<keyword evidence="4 7" id="KW-0521">NADP</keyword>
<feature type="domain" description="Glucose-6-phosphate dehydrogenase C-terminal" evidence="9">
    <location>
        <begin position="192"/>
        <end position="491"/>
    </location>
</feature>
<keyword evidence="6 7" id="KW-0119">Carbohydrate metabolism</keyword>
<dbReference type="SUPFAM" id="SSF51735">
    <property type="entry name" value="NAD(P)-binding Rossmann-fold domains"/>
    <property type="match status" value="1"/>
</dbReference>
<gene>
    <name evidence="7 10" type="primary">zwf</name>
    <name evidence="10" type="ORF">KC729_01875</name>
</gene>
<comment type="catalytic activity">
    <reaction evidence="7">
        <text>D-glucose 6-phosphate + NADP(+) = 6-phospho-D-glucono-1,5-lactone + NADPH + H(+)</text>
        <dbReference type="Rhea" id="RHEA:15841"/>
        <dbReference type="ChEBI" id="CHEBI:15378"/>
        <dbReference type="ChEBI" id="CHEBI:57783"/>
        <dbReference type="ChEBI" id="CHEBI:57955"/>
        <dbReference type="ChEBI" id="CHEBI:58349"/>
        <dbReference type="ChEBI" id="CHEBI:61548"/>
        <dbReference type="EC" id="1.1.1.49"/>
    </reaction>
</comment>
<feature type="domain" description="Glucose-6-phosphate dehydrogenase NAD-binding" evidence="8">
    <location>
        <begin position="7"/>
        <end position="190"/>
    </location>
</feature>
<dbReference type="PANTHER" id="PTHR23429:SF0">
    <property type="entry name" value="GLUCOSE-6-PHOSPHATE 1-DEHYDROGENASE"/>
    <property type="match status" value="1"/>
</dbReference>
<reference evidence="10" key="1">
    <citation type="submission" date="2020-04" db="EMBL/GenBank/DDBJ databases">
        <authorList>
            <person name="Zhang T."/>
        </authorList>
    </citation>
    <scope>NUCLEOTIDE SEQUENCE</scope>
    <source>
        <strain evidence="10">HKST-UBA01</strain>
    </source>
</reference>
<sequence length="503" mass="57207">MKHATVVIFGASGDLCQRKLMPALYTLCQEGFLPEDFAIVGVARSQKSDEVFREEMRAAVQEHGRLGLDEQTWSRFGSRLHYRSGDLADPASYERLREAIDEVEGERRSESVRLYYLAIPPSWFPVTLQNLSTSGLSTKEHADRVRVVVEKPFGEDLESAAVLNRQVHEAFEERQVFRIDHYLGKETVQNILVFRLANGIFEPLWNRRYVDHVQITVAETIGVESRGAYFDKAGIMRDIVQNHMLQLLCLVGMEVPARFTAEHVRNEKVKVLMSLSPMREEDVKTSVARGQYAEGEVDGQRVPAYRYEPSVDARSSTETFVALRAFVDNWRWAGVPFYLRAGKRMCARTTEITISFKKPPLALFKLAHESLPDPNVLIMQIQPEEGISLRVGSKRPGSRFAIDPVELAFNYATSFGDAPPEAYERLLIDAINGDSTLFAREDEVEYAWRFISPIHEFWRTTEHCPVHPYWAGSWGPDAADRIINRDGRAWRNEGPGKTAGTDH</sequence>
<dbReference type="GO" id="GO:0004345">
    <property type="term" value="F:glucose-6-phosphate dehydrogenase activity"/>
    <property type="evidence" value="ECO:0007669"/>
    <property type="project" value="UniProtKB-UniRule"/>
</dbReference>
<dbReference type="Gene3D" id="3.30.360.10">
    <property type="entry name" value="Dihydrodipicolinate Reductase, domain 2"/>
    <property type="match status" value="1"/>
</dbReference>
<dbReference type="EMBL" id="JAGQHR010000027">
    <property type="protein sequence ID" value="MCA9726400.1"/>
    <property type="molecule type" value="Genomic_DNA"/>
</dbReference>
<evidence type="ECO:0000256" key="4">
    <source>
        <dbReference type="ARBA" id="ARBA00022857"/>
    </source>
</evidence>
<dbReference type="Proteomes" id="UP000697710">
    <property type="component" value="Unassembled WGS sequence"/>
</dbReference>
<comment type="similarity">
    <text evidence="2 7">Belongs to the glucose-6-phosphate dehydrogenase family.</text>
</comment>
<dbReference type="NCBIfam" id="TIGR00871">
    <property type="entry name" value="zwf"/>
    <property type="match status" value="1"/>
</dbReference>
<dbReference type="PRINTS" id="PR00079">
    <property type="entry name" value="G6PDHDRGNASE"/>
</dbReference>
<evidence type="ECO:0000256" key="7">
    <source>
        <dbReference type="HAMAP-Rule" id="MF_00966"/>
    </source>
</evidence>
<evidence type="ECO:0000313" key="11">
    <source>
        <dbReference type="Proteomes" id="UP000697710"/>
    </source>
</evidence>
<evidence type="ECO:0000256" key="2">
    <source>
        <dbReference type="ARBA" id="ARBA00009975"/>
    </source>
</evidence>
<evidence type="ECO:0000256" key="5">
    <source>
        <dbReference type="ARBA" id="ARBA00023002"/>
    </source>
</evidence>
<keyword evidence="5 7" id="KW-0560">Oxidoreductase</keyword>
<dbReference type="GO" id="GO:0009051">
    <property type="term" value="P:pentose-phosphate shunt, oxidative branch"/>
    <property type="evidence" value="ECO:0007669"/>
    <property type="project" value="TreeGrafter"/>
</dbReference>
<feature type="binding site" evidence="7">
    <location>
        <position position="238"/>
    </location>
    <ligand>
        <name>substrate</name>
    </ligand>
</feature>
<organism evidence="10 11">
    <name type="scientific">Eiseniibacteriota bacterium</name>
    <dbReference type="NCBI Taxonomy" id="2212470"/>
    <lineage>
        <taxon>Bacteria</taxon>
        <taxon>Candidatus Eiseniibacteriota</taxon>
    </lineage>
</organism>
<evidence type="ECO:0000256" key="6">
    <source>
        <dbReference type="ARBA" id="ARBA00023277"/>
    </source>
</evidence>
<comment type="pathway">
    <text evidence="1 7">Carbohydrate degradation; pentose phosphate pathway; D-ribulose 5-phosphate from D-glucose 6-phosphate (oxidative stage): step 1/3.</text>
</comment>
<evidence type="ECO:0000259" key="8">
    <source>
        <dbReference type="Pfam" id="PF00479"/>
    </source>
</evidence>
<dbReference type="PANTHER" id="PTHR23429">
    <property type="entry name" value="GLUCOSE-6-PHOSPHATE 1-DEHYDROGENASE G6PD"/>
    <property type="match status" value="1"/>
</dbReference>
<feature type="binding site" evidence="7">
    <location>
        <position position="219"/>
    </location>
    <ligand>
        <name>substrate</name>
    </ligand>
</feature>
<reference evidence="10" key="2">
    <citation type="journal article" date="2021" name="Microbiome">
        <title>Successional dynamics and alternative stable states in a saline activated sludge microbial community over 9 years.</title>
        <authorList>
            <person name="Wang Y."/>
            <person name="Ye J."/>
            <person name="Ju F."/>
            <person name="Liu L."/>
            <person name="Boyd J.A."/>
            <person name="Deng Y."/>
            <person name="Parks D.H."/>
            <person name="Jiang X."/>
            <person name="Yin X."/>
            <person name="Woodcroft B.J."/>
            <person name="Tyson G.W."/>
            <person name="Hugenholtz P."/>
            <person name="Polz M.F."/>
            <person name="Zhang T."/>
        </authorList>
    </citation>
    <scope>NUCLEOTIDE SEQUENCE</scope>
    <source>
        <strain evidence="10">HKST-UBA01</strain>
    </source>
</reference>
<dbReference type="PIRSF" id="PIRSF000110">
    <property type="entry name" value="G6PD"/>
    <property type="match status" value="1"/>
</dbReference>
<dbReference type="NCBIfam" id="NF009492">
    <property type="entry name" value="PRK12853.1-3"/>
    <property type="match status" value="1"/>
</dbReference>
<dbReference type="InterPro" id="IPR022675">
    <property type="entry name" value="G6P_DH_C"/>
</dbReference>
<dbReference type="Gene3D" id="3.40.50.720">
    <property type="entry name" value="NAD(P)-binding Rossmann-like Domain"/>
    <property type="match status" value="1"/>
</dbReference>
<dbReference type="SUPFAM" id="SSF55347">
    <property type="entry name" value="Glyceraldehyde-3-phosphate dehydrogenase-like, C-terminal domain"/>
    <property type="match status" value="1"/>
</dbReference>
<dbReference type="EC" id="1.1.1.49" evidence="7"/>
<comment type="caution">
    <text evidence="7">Lacks conserved residue(s) required for the propagation of feature annotation.</text>
</comment>
<dbReference type="Pfam" id="PF00479">
    <property type="entry name" value="G6PD_N"/>
    <property type="match status" value="1"/>
</dbReference>
<dbReference type="InterPro" id="IPR022674">
    <property type="entry name" value="G6P_DH_NAD-bd"/>
</dbReference>
<dbReference type="GO" id="GO:0005829">
    <property type="term" value="C:cytosol"/>
    <property type="evidence" value="ECO:0007669"/>
    <property type="project" value="TreeGrafter"/>
</dbReference>
<evidence type="ECO:0000313" key="10">
    <source>
        <dbReference type="EMBL" id="MCA9726400.1"/>
    </source>
</evidence>
<dbReference type="HAMAP" id="MF_00966">
    <property type="entry name" value="G6PD"/>
    <property type="match status" value="1"/>
</dbReference>
<evidence type="ECO:0000259" key="9">
    <source>
        <dbReference type="Pfam" id="PF02781"/>
    </source>
</evidence>
<feature type="binding site" evidence="7">
    <location>
        <begin position="86"/>
        <end position="87"/>
    </location>
    <ligand>
        <name>NADP(+)</name>
        <dbReference type="ChEBI" id="CHEBI:58349"/>
    </ligand>
</feature>
<dbReference type="InterPro" id="IPR001282">
    <property type="entry name" value="G6P_DH"/>
</dbReference>
<dbReference type="PROSITE" id="PS00069">
    <property type="entry name" value="G6P_DEHYDROGENASE"/>
    <property type="match status" value="1"/>
</dbReference>
<feature type="binding site" evidence="7">
    <location>
        <position position="44"/>
    </location>
    <ligand>
        <name>NADP(+)</name>
        <dbReference type="ChEBI" id="CHEBI:58349"/>
    </ligand>
</feature>